<dbReference type="Gene3D" id="3.60.10.10">
    <property type="entry name" value="Endonuclease/exonuclease/phosphatase"/>
    <property type="match status" value="1"/>
</dbReference>
<dbReference type="HOGENOM" id="CLU_736531_0_0_1"/>
<gene>
    <name evidence="2" type="ORF">TCM_036457</name>
</gene>
<dbReference type="Proteomes" id="UP000026915">
    <property type="component" value="Chromosome 8"/>
</dbReference>
<dbReference type="Gramene" id="EOY17304">
    <property type="protein sequence ID" value="EOY17304"/>
    <property type="gene ID" value="TCM_036457"/>
</dbReference>
<feature type="region of interest" description="Disordered" evidence="1">
    <location>
        <begin position="1"/>
        <end position="20"/>
    </location>
</feature>
<proteinExistence type="predicted"/>
<dbReference type="InParanoid" id="A0A061FS08"/>
<keyword evidence="3" id="KW-1185">Reference proteome</keyword>
<dbReference type="SUPFAM" id="SSF56219">
    <property type="entry name" value="DNase I-like"/>
    <property type="match status" value="1"/>
</dbReference>
<evidence type="ECO:0000256" key="1">
    <source>
        <dbReference type="SAM" id="MobiDB-lite"/>
    </source>
</evidence>
<sequence>MNAAIKLERPHRQEATSGGVATQNIENREQGTVGTDQYQLSTVGQVMDNSDVEVETLASIQNNGEHDYAQWAVENAKNVTVGNNNSTASLQGVPTTRLEEMGLCEFDKKNNEVPSHADHADLEVHLRISNRRKSNNALSRDHSIMSASNEYTDHEEKDKIDELDSISTSKRIPLWDCSKSLSVDIHALWLVGGDFNIILKREERLYGAMPHSGSMEDFVATLVDYGLVDGGFEGNPYTWTNSWMFKRLDQSEQCDMTRFNYSLIPTIVFTSDNAGLCALPSMQELKQAVFGMDKNSVVGLDGFSSYFYQQCWDILADDLLAAVLNFFKGAKLPCGITSTTLVLLPKKKYGRWRDSARPHRCPSGDTNAYKEISRIT</sequence>
<feature type="region of interest" description="Disordered" evidence="1">
    <location>
        <begin position="134"/>
        <end position="156"/>
    </location>
</feature>
<evidence type="ECO:0000313" key="3">
    <source>
        <dbReference type="Proteomes" id="UP000026915"/>
    </source>
</evidence>
<dbReference type="AlphaFoldDB" id="A0A061FS08"/>
<dbReference type="eggNOG" id="KOG1075">
    <property type="taxonomic scope" value="Eukaryota"/>
</dbReference>
<reference evidence="2 3" key="1">
    <citation type="journal article" date="2013" name="Genome Biol.">
        <title>The genome sequence of the most widely cultivated cacao type and its use to identify candidate genes regulating pod color.</title>
        <authorList>
            <person name="Motamayor J.C."/>
            <person name="Mockaitis K."/>
            <person name="Schmutz J."/>
            <person name="Haiminen N."/>
            <person name="Iii D.L."/>
            <person name="Cornejo O."/>
            <person name="Findley S.D."/>
            <person name="Zheng P."/>
            <person name="Utro F."/>
            <person name="Royaert S."/>
            <person name="Saski C."/>
            <person name="Jenkins J."/>
            <person name="Podicheti R."/>
            <person name="Zhao M."/>
            <person name="Scheffler B.E."/>
            <person name="Stack J.C."/>
            <person name="Feltus F.A."/>
            <person name="Mustiga G.M."/>
            <person name="Amores F."/>
            <person name="Phillips W."/>
            <person name="Marelli J.P."/>
            <person name="May G.D."/>
            <person name="Shapiro H."/>
            <person name="Ma J."/>
            <person name="Bustamante C.D."/>
            <person name="Schnell R.J."/>
            <person name="Main D."/>
            <person name="Gilbert D."/>
            <person name="Parida L."/>
            <person name="Kuhn D.N."/>
        </authorList>
    </citation>
    <scope>NUCLEOTIDE SEQUENCE [LARGE SCALE GENOMIC DNA]</scope>
    <source>
        <strain evidence="3">cv. Matina 1-6</strain>
    </source>
</reference>
<accession>A0A061FS08</accession>
<dbReference type="EMBL" id="CM001886">
    <property type="protein sequence ID" value="EOY17304.1"/>
    <property type="molecule type" value="Genomic_DNA"/>
</dbReference>
<feature type="compositionally biased region" description="Basic and acidic residues" evidence="1">
    <location>
        <begin position="1"/>
        <end position="14"/>
    </location>
</feature>
<evidence type="ECO:0000313" key="2">
    <source>
        <dbReference type="EMBL" id="EOY17304.1"/>
    </source>
</evidence>
<name>A0A061FS08_THECC</name>
<dbReference type="InterPro" id="IPR036691">
    <property type="entry name" value="Endo/exonu/phosph_ase_sf"/>
</dbReference>
<organism evidence="2 3">
    <name type="scientific">Theobroma cacao</name>
    <name type="common">Cacao</name>
    <name type="synonym">Cocoa</name>
    <dbReference type="NCBI Taxonomy" id="3641"/>
    <lineage>
        <taxon>Eukaryota</taxon>
        <taxon>Viridiplantae</taxon>
        <taxon>Streptophyta</taxon>
        <taxon>Embryophyta</taxon>
        <taxon>Tracheophyta</taxon>
        <taxon>Spermatophyta</taxon>
        <taxon>Magnoliopsida</taxon>
        <taxon>eudicotyledons</taxon>
        <taxon>Gunneridae</taxon>
        <taxon>Pentapetalae</taxon>
        <taxon>rosids</taxon>
        <taxon>malvids</taxon>
        <taxon>Malvales</taxon>
        <taxon>Malvaceae</taxon>
        <taxon>Byttnerioideae</taxon>
        <taxon>Theobroma</taxon>
    </lineage>
</organism>
<protein>
    <submittedName>
        <fullName evidence="2">Uncharacterized protein</fullName>
    </submittedName>
</protein>